<dbReference type="InterPro" id="IPR034033">
    <property type="entry name" value="Serralysin-like"/>
</dbReference>
<dbReference type="InterPro" id="IPR001343">
    <property type="entry name" value="Hemolysn_Ca-bd"/>
</dbReference>
<dbReference type="Pfam" id="PF00353">
    <property type="entry name" value="HemolysinCabind"/>
    <property type="match status" value="1"/>
</dbReference>
<dbReference type="InterPro" id="IPR028994">
    <property type="entry name" value="Integrin_alpha_N"/>
</dbReference>
<evidence type="ECO:0000256" key="3">
    <source>
        <dbReference type="ARBA" id="ARBA00022723"/>
    </source>
</evidence>
<proteinExistence type="inferred from homology"/>
<keyword evidence="3" id="KW-0479">Metal-binding</keyword>
<gene>
    <name evidence="8" type="ORF">I3J27_30755</name>
</gene>
<dbReference type="SUPFAM" id="SSF51120">
    <property type="entry name" value="beta-Roll"/>
    <property type="match status" value="1"/>
</dbReference>
<dbReference type="InterPro" id="IPR024079">
    <property type="entry name" value="MetalloPept_cat_dom_sf"/>
</dbReference>
<evidence type="ECO:0000256" key="4">
    <source>
        <dbReference type="ARBA" id="ARBA00022729"/>
    </source>
</evidence>
<dbReference type="Proteomes" id="UP001179614">
    <property type="component" value="Chromosome"/>
</dbReference>
<dbReference type="InterPro" id="IPR006026">
    <property type="entry name" value="Peptidase_Metallo"/>
</dbReference>
<dbReference type="PANTHER" id="PTHR46580">
    <property type="entry name" value="SENSOR KINASE-RELATED"/>
    <property type="match status" value="1"/>
</dbReference>
<evidence type="ECO:0000259" key="7">
    <source>
        <dbReference type="SMART" id="SM00235"/>
    </source>
</evidence>
<name>A0ABY7MG18_9BRAD</name>
<dbReference type="InterPro" id="IPR013517">
    <property type="entry name" value="FG-GAP"/>
</dbReference>
<dbReference type="EMBL" id="CP089391">
    <property type="protein sequence ID" value="WBL77360.1"/>
    <property type="molecule type" value="Genomic_DNA"/>
</dbReference>
<dbReference type="Gene3D" id="3.40.390.10">
    <property type="entry name" value="Collagenase (Catalytic Domain)"/>
    <property type="match status" value="1"/>
</dbReference>
<protein>
    <submittedName>
        <fullName evidence="8">FG-GAP-like repeat-containing protein</fullName>
    </submittedName>
</protein>
<evidence type="ECO:0000256" key="2">
    <source>
        <dbReference type="ARBA" id="ARBA00022670"/>
    </source>
</evidence>
<dbReference type="InterPro" id="IPR011049">
    <property type="entry name" value="Serralysin-like_metalloprot_C"/>
</dbReference>
<dbReference type="Gene3D" id="2.130.10.130">
    <property type="entry name" value="Integrin alpha, N-terminal"/>
    <property type="match status" value="2"/>
</dbReference>
<dbReference type="PRINTS" id="PR00313">
    <property type="entry name" value="CABNDNGRPT"/>
</dbReference>
<organism evidence="8 9">
    <name type="scientific">Bradyrhizobium xenonodulans</name>
    <dbReference type="NCBI Taxonomy" id="2736875"/>
    <lineage>
        <taxon>Bacteria</taxon>
        <taxon>Pseudomonadati</taxon>
        <taxon>Pseudomonadota</taxon>
        <taxon>Alphaproteobacteria</taxon>
        <taxon>Hyphomicrobiales</taxon>
        <taxon>Nitrobacteraceae</taxon>
        <taxon>Bradyrhizobium</taxon>
    </lineage>
</organism>
<dbReference type="RefSeq" id="WP_270162622.1">
    <property type="nucleotide sequence ID" value="NZ_CP089391.1"/>
</dbReference>
<dbReference type="CDD" id="cd04277">
    <property type="entry name" value="ZnMc_serralysin_like"/>
    <property type="match status" value="1"/>
</dbReference>
<keyword evidence="2" id="KW-0645">Protease</keyword>
<comment type="similarity">
    <text evidence="1">Belongs to the peptidase M10B family.</text>
</comment>
<evidence type="ECO:0000256" key="6">
    <source>
        <dbReference type="ARBA" id="ARBA00022833"/>
    </source>
</evidence>
<keyword evidence="5" id="KW-0378">Hydrolase</keyword>
<dbReference type="SUPFAM" id="SSF55486">
    <property type="entry name" value="Metalloproteases ('zincins'), catalytic domain"/>
    <property type="match status" value="1"/>
</dbReference>
<dbReference type="SMART" id="SM00235">
    <property type="entry name" value="ZnMc"/>
    <property type="match status" value="1"/>
</dbReference>
<dbReference type="PROSITE" id="PS00330">
    <property type="entry name" value="HEMOLYSIN_CALCIUM"/>
    <property type="match status" value="2"/>
</dbReference>
<accession>A0ABY7MG18</accession>
<dbReference type="InterPro" id="IPR018511">
    <property type="entry name" value="Hemolysin-typ_Ca-bd_CS"/>
</dbReference>
<dbReference type="InterPro" id="IPR001818">
    <property type="entry name" value="Pept_M10_metallopeptidase"/>
</dbReference>
<reference evidence="8" key="1">
    <citation type="submission" date="2021-12" db="EMBL/GenBank/DDBJ databases">
        <title>Bradyrhizobium xenonodulans sp. nov.</title>
        <authorList>
            <person name="Claassens R."/>
            <person name="Venter S.N."/>
            <person name="Beukes C.W."/>
            <person name="Stepkowski T."/>
            <person name="Steenkamp E.T."/>
        </authorList>
    </citation>
    <scope>NUCLEOTIDE SEQUENCE</scope>
    <source>
        <strain evidence="8">14AB</strain>
    </source>
</reference>
<dbReference type="Pfam" id="PF13517">
    <property type="entry name" value="FG-GAP_3"/>
    <property type="match status" value="3"/>
</dbReference>
<dbReference type="PANTHER" id="PTHR46580:SF2">
    <property type="entry name" value="MAM DOMAIN-CONTAINING PROTEIN"/>
    <property type="match status" value="1"/>
</dbReference>
<keyword evidence="4" id="KW-0732">Signal</keyword>
<keyword evidence="6" id="KW-0862">Zinc</keyword>
<keyword evidence="9" id="KW-1185">Reference proteome</keyword>
<dbReference type="Pfam" id="PF00413">
    <property type="entry name" value="Peptidase_M10"/>
    <property type="match status" value="1"/>
</dbReference>
<feature type="domain" description="Peptidase metallopeptidase" evidence="7">
    <location>
        <begin position="29"/>
        <end position="217"/>
    </location>
</feature>
<evidence type="ECO:0000313" key="8">
    <source>
        <dbReference type="EMBL" id="WBL77360.1"/>
    </source>
</evidence>
<evidence type="ECO:0000313" key="9">
    <source>
        <dbReference type="Proteomes" id="UP001179614"/>
    </source>
</evidence>
<evidence type="ECO:0000256" key="5">
    <source>
        <dbReference type="ARBA" id="ARBA00022801"/>
    </source>
</evidence>
<evidence type="ECO:0000256" key="1">
    <source>
        <dbReference type="ARBA" id="ARBA00009490"/>
    </source>
</evidence>
<dbReference type="SUPFAM" id="SSF69318">
    <property type="entry name" value="Integrin alpha N-terminal domain"/>
    <property type="match status" value="1"/>
</dbReference>
<sequence>MAIDNDILSITGTVQTARWNTDAPLGTAVVVTFSFNSAPATYDMTARPSFSAFSAAQKDDIRQALNVWAAASGISFIEVPEAVGGQIRFNMYDMSGVLASNGLQAAGFAYHPQFQAANAGGTTVYSPTYNNLGGDVFLNSNFYAGNDTLMAPGHGGYSVTLHEIGHALGFKHPFEGTPTIDPAHDNASYTVMSYNRPGTTVSLGTVDVAASQYYYGTSDVSHSFNAATLTVNFTGTGAGEWILGTELSDVIYAGGGDDHLRGEVGNDLLAGGTGTDMLTGGIGNDLFVFNPGDGFDTITDFVAGAHTDDRIDLTAFHTTLAYALGQATQIGANTVFSFANGDTLTLQNVTKANLNVDDFTGVPNKAVNDFNGDARSDMLLIDNTAHTVYQWQMNGTQMSANLLVGTINGAAGWNYTGNADFNGDGRADMLFINSTTHGVAEWQMDGNTVVAGPQIGIYNAAGGWSYTGTGDFNGDGKTDLLFQNASTNGVAIWQIDGAQLTAAPQIGIAAAGWAYAGTGDFNGDGKTDLLFSNAATHGLMTWQMNGTQIADNSQIGTVNTAGGWHFTTTGDFNGDGKTDLLFLNDMTHGVAIWQMDGNRITDAPQIGVVNAAGGWHFQDTGDFNGDGKTDLLFLNDTTHGVAIWQMNGTQITASPQIGIINAAGGWHFDAVRDLSGDGKSDLVFENSSTHGVASWVMDGTQVTANAQFNTYDAANWHLYV</sequence>